<dbReference type="EMBL" id="LAZR01049373">
    <property type="protein sequence ID" value="KKK89802.1"/>
    <property type="molecule type" value="Genomic_DNA"/>
</dbReference>
<organism evidence="2">
    <name type="scientific">marine sediment metagenome</name>
    <dbReference type="NCBI Taxonomy" id="412755"/>
    <lineage>
        <taxon>unclassified sequences</taxon>
        <taxon>metagenomes</taxon>
        <taxon>ecological metagenomes</taxon>
    </lineage>
</organism>
<evidence type="ECO:0000313" key="2">
    <source>
        <dbReference type="EMBL" id="KKK89802.1"/>
    </source>
</evidence>
<feature type="non-terminal residue" evidence="2">
    <location>
        <position position="1"/>
    </location>
</feature>
<dbReference type="AlphaFoldDB" id="A0A0F8Z7Q4"/>
<evidence type="ECO:0000259" key="1">
    <source>
        <dbReference type="Pfam" id="PF13643"/>
    </source>
</evidence>
<sequence>WDPDWIEYVYSCLLECTNPACKDTVANSGTGSVDYDVEYDEDGSPSQTWGDFFTPKHFSPHLKIFLCPRKTPDNVSDEIQKSFSLFFSDAPSAANHVRIALEDLLTHLKIKRYEVRGKRRTFLALHRRIELLPAKYKHLQDLFFAVKWLGNAGSHSVKVVTKDDVLDSYEIMEEILQDLYVKKSSQVKNLARKINKTKGPTKGKKKA</sequence>
<comment type="caution">
    <text evidence="2">The sequence shown here is derived from an EMBL/GenBank/DDBJ whole genome shotgun (WGS) entry which is preliminary data.</text>
</comment>
<gene>
    <name evidence="2" type="ORF">LCGC14_2729460</name>
</gene>
<accession>A0A0F8Z7Q4</accession>
<name>A0A0F8Z7Q4_9ZZZZ</name>
<feature type="domain" description="DUF4145" evidence="1">
    <location>
        <begin position="83"/>
        <end position="173"/>
    </location>
</feature>
<dbReference type="InterPro" id="IPR025285">
    <property type="entry name" value="DUF4145"/>
</dbReference>
<proteinExistence type="predicted"/>
<reference evidence="2" key="1">
    <citation type="journal article" date="2015" name="Nature">
        <title>Complex archaea that bridge the gap between prokaryotes and eukaryotes.</title>
        <authorList>
            <person name="Spang A."/>
            <person name="Saw J.H."/>
            <person name="Jorgensen S.L."/>
            <person name="Zaremba-Niedzwiedzka K."/>
            <person name="Martijn J."/>
            <person name="Lind A.E."/>
            <person name="van Eijk R."/>
            <person name="Schleper C."/>
            <person name="Guy L."/>
            <person name="Ettema T.J."/>
        </authorList>
    </citation>
    <scope>NUCLEOTIDE SEQUENCE</scope>
</reference>
<dbReference type="Pfam" id="PF13643">
    <property type="entry name" value="DUF4145"/>
    <property type="match status" value="1"/>
</dbReference>
<protein>
    <recommendedName>
        <fullName evidence="1">DUF4145 domain-containing protein</fullName>
    </recommendedName>
</protein>